<name>A0A0D3K5P1_EMIH1</name>
<proteinExistence type="predicted"/>
<dbReference type="Proteomes" id="UP000013827">
    <property type="component" value="Unassembled WGS sequence"/>
</dbReference>
<reference evidence="5" key="1">
    <citation type="journal article" date="2013" name="Nature">
        <title>Pan genome of the phytoplankton Emiliania underpins its global distribution.</title>
        <authorList>
            <person name="Read B.A."/>
            <person name="Kegel J."/>
            <person name="Klute M.J."/>
            <person name="Kuo A."/>
            <person name="Lefebvre S.C."/>
            <person name="Maumus F."/>
            <person name="Mayer C."/>
            <person name="Miller J."/>
            <person name="Monier A."/>
            <person name="Salamov A."/>
            <person name="Young J."/>
            <person name="Aguilar M."/>
            <person name="Claverie J.M."/>
            <person name="Frickenhaus S."/>
            <person name="Gonzalez K."/>
            <person name="Herman E.K."/>
            <person name="Lin Y.C."/>
            <person name="Napier J."/>
            <person name="Ogata H."/>
            <person name="Sarno A.F."/>
            <person name="Shmutz J."/>
            <person name="Schroeder D."/>
            <person name="de Vargas C."/>
            <person name="Verret F."/>
            <person name="von Dassow P."/>
            <person name="Valentin K."/>
            <person name="Van de Peer Y."/>
            <person name="Wheeler G."/>
            <person name="Dacks J.B."/>
            <person name="Delwiche C.F."/>
            <person name="Dyhrman S.T."/>
            <person name="Glockner G."/>
            <person name="John U."/>
            <person name="Richards T."/>
            <person name="Worden A.Z."/>
            <person name="Zhang X."/>
            <person name="Grigoriev I.V."/>
            <person name="Allen A.E."/>
            <person name="Bidle K."/>
            <person name="Borodovsky M."/>
            <person name="Bowler C."/>
            <person name="Brownlee C."/>
            <person name="Cock J.M."/>
            <person name="Elias M."/>
            <person name="Gladyshev V.N."/>
            <person name="Groth M."/>
            <person name="Guda C."/>
            <person name="Hadaegh A."/>
            <person name="Iglesias-Rodriguez M.D."/>
            <person name="Jenkins J."/>
            <person name="Jones B.M."/>
            <person name="Lawson T."/>
            <person name="Leese F."/>
            <person name="Lindquist E."/>
            <person name="Lobanov A."/>
            <person name="Lomsadze A."/>
            <person name="Malik S.B."/>
            <person name="Marsh M.E."/>
            <person name="Mackinder L."/>
            <person name="Mock T."/>
            <person name="Mueller-Roeber B."/>
            <person name="Pagarete A."/>
            <person name="Parker M."/>
            <person name="Probert I."/>
            <person name="Quesneville H."/>
            <person name="Raines C."/>
            <person name="Rensing S.A."/>
            <person name="Riano-Pachon D.M."/>
            <person name="Richier S."/>
            <person name="Rokitta S."/>
            <person name="Shiraiwa Y."/>
            <person name="Soanes D.M."/>
            <person name="van der Giezen M."/>
            <person name="Wahlund T.M."/>
            <person name="Williams B."/>
            <person name="Wilson W."/>
            <person name="Wolfe G."/>
            <person name="Wurch L.L."/>
        </authorList>
    </citation>
    <scope>NUCLEOTIDE SEQUENCE</scope>
</reference>
<evidence type="ECO:0008006" key="6">
    <source>
        <dbReference type="Google" id="ProtNLM"/>
    </source>
</evidence>
<feature type="domain" description="Myb-like" evidence="2">
    <location>
        <begin position="242"/>
        <end position="292"/>
    </location>
</feature>
<organism evidence="4 5">
    <name type="scientific">Emiliania huxleyi (strain CCMP1516)</name>
    <dbReference type="NCBI Taxonomy" id="280463"/>
    <lineage>
        <taxon>Eukaryota</taxon>
        <taxon>Haptista</taxon>
        <taxon>Haptophyta</taxon>
        <taxon>Prymnesiophyceae</taxon>
        <taxon>Isochrysidales</taxon>
        <taxon>Noelaerhabdaceae</taxon>
        <taxon>Emiliania</taxon>
    </lineage>
</organism>
<feature type="region of interest" description="Disordered" evidence="1">
    <location>
        <begin position="292"/>
        <end position="346"/>
    </location>
</feature>
<evidence type="ECO:0000313" key="4">
    <source>
        <dbReference type="EnsemblProtists" id="EOD31076"/>
    </source>
</evidence>
<dbReference type="GeneID" id="17276349"/>
<evidence type="ECO:0000259" key="2">
    <source>
        <dbReference type="PROSITE" id="PS50090"/>
    </source>
</evidence>
<feature type="compositionally biased region" description="Basic and acidic residues" evidence="1">
    <location>
        <begin position="301"/>
        <end position="318"/>
    </location>
</feature>
<dbReference type="EnsemblProtists" id="EOD31076">
    <property type="protein sequence ID" value="EOD31076"/>
    <property type="gene ID" value="EMIHUDRAFT_203173"/>
</dbReference>
<keyword evidence="5" id="KW-1185">Reference proteome</keyword>
<dbReference type="KEGG" id="ehx:EMIHUDRAFT_203173"/>
<dbReference type="SMART" id="SM00717">
    <property type="entry name" value="SANT"/>
    <property type="match status" value="1"/>
</dbReference>
<dbReference type="InterPro" id="IPR017930">
    <property type="entry name" value="Myb_dom"/>
</dbReference>
<feature type="domain" description="HTH myb-type" evidence="3">
    <location>
        <begin position="242"/>
        <end position="296"/>
    </location>
</feature>
<dbReference type="PROSITE" id="PS50090">
    <property type="entry name" value="MYB_LIKE"/>
    <property type="match status" value="1"/>
</dbReference>
<feature type="compositionally biased region" description="Low complexity" evidence="1">
    <location>
        <begin position="28"/>
        <end position="39"/>
    </location>
</feature>
<dbReference type="SUPFAM" id="SSF46689">
    <property type="entry name" value="Homeodomain-like"/>
    <property type="match status" value="1"/>
</dbReference>
<evidence type="ECO:0000256" key="1">
    <source>
        <dbReference type="SAM" id="MobiDB-lite"/>
    </source>
</evidence>
<dbReference type="AlphaFoldDB" id="A0A0D3K5P1"/>
<dbReference type="InterPro" id="IPR009057">
    <property type="entry name" value="Homeodomain-like_sf"/>
</dbReference>
<dbReference type="PROSITE" id="PS51294">
    <property type="entry name" value="HTH_MYB"/>
    <property type="match status" value="1"/>
</dbReference>
<dbReference type="Gene3D" id="1.10.10.60">
    <property type="entry name" value="Homeodomain-like"/>
    <property type="match status" value="1"/>
</dbReference>
<dbReference type="CDD" id="cd00167">
    <property type="entry name" value="SANT"/>
    <property type="match status" value="1"/>
</dbReference>
<dbReference type="HOGENOM" id="CLU_802761_0_0_1"/>
<dbReference type="Pfam" id="PF00249">
    <property type="entry name" value="Myb_DNA-binding"/>
    <property type="match status" value="1"/>
</dbReference>
<sequence>MAGEPLLPREDVIAYAASKRKSEDAPFTATTTITPSSSSGDAKAGGYKQLLEEGEEPPAAARGGVWGAFDAARQWVGDVVGSAYEYVNKRCGIETKIRQARSCARISIRKCVPAPIQKRLPCFGWIDEALKPGPMYDDEPKTLEGASKAARNTHAARSKMRTACFEVGIQKKTDEMRAAFREDAQRRLAKLAGGSLPVKPVTVRPNQQGSAKAMAERIVSRCGAPKKGHKCTAVEFDFQTGQPLLPKKDWSREEDELIVREVVSNGGRWRNIAKQLSGRTDDAVRNRWNRLNSLMGGGGRASKEEKPQGWGVHADDPGSRNTQGQASEVVVEQGEGRREKRQACEA</sequence>
<dbReference type="RefSeq" id="XP_005783505.1">
    <property type="nucleotide sequence ID" value="XM_005783448.1"/>
</dbReference>
<dbReference type="PaxDb" id="2903-EOD31076"/>
<evidence type="ECO:0000313" key="5">
    <source>
        <dbReference type="Proteomes" id="UP000013827"/>
    </source>
</evidence>
<protein>
    <recommendedName>
        <fullName evidence="6">Myb-like domain-containing protein</fullName>
    </recommendedName>
</protein>
<accession>A0A0D3K5P1</accession>
<feature type="compositionally biased region" description="Basic and acidic residues" evidence="1">
    <location>
        <begin position="334"/>
        <end position="346"/>
    </location>
</feature>
<dbReference type="InterPro" id="IPR001005">
    <property type="entry name" value="SANT/Myb"/>
</dbReference>
<reference evidence="4" key="2">
    <citation type="submission" date="2024-10" db="UniProtKB">
        <authorList>
            <consortium name="EnsemblProtists"/>
        </authorList>
    </citation>
    <scope>IDENTIFICATION</scope>
</reference>
<feature type="region of interest" description="Disordered" evidence="1">
    <location>
        <begin position="20"/>
        <end position="46"/>
    </location>
</feature>
<evidence type="ECO:0000259" key="3">
    <source>
        <dbReference type="PROSITE" id="PS51294"/>
    </source>
</evidence>